<comment type="caution">
    <text evidence="2">The sequence shown here is derived from an EMBL/GenBank/DDBJ whole genome shotgun (WGS) entry which is preliminary data.</text>
</comment>
<dbReference type="Pfam" id="PF03374">
    <property type="entry name" value="ANT"/>
    <property type="match status" value="1"/>
</dbReference>
<evidence type="ECO:0000259" key="1">
    <source>
        <dbReference type="PROSITE" id="PS51750"/>
    </source>
</evidence>
<protein>
    <submittedName>
        <fullName evidence="2">Phage antirepressor</fullName>
    </submittedName>
</protein>
<dbReference type="PANTHER" id="PTHR36180">
    <property type="entry name" value="DNA-BINDING PROTEIN-RELATED-RELATED"/>
    <property type="match status" value="1"/>
</dbReference>
<accession>A0ABT6QA12</accession>
<gene>
    <name evidence="2" type="ORF">QJV33_07230</name>
</gene>
<dbReference type="SMART" id="SM01040">
    <property type="entry name" value="Bro-N"/>
    <property type="match status" value="1"/>
</dbReference>
<proteinExistence type="predicted"/>
<evidence type="ECO:0000313" key="3">
    <source>
        <dbReference type="Proteomes" id="UP001431775"/>
    </source>
</evidence>
<dbReference type="PROSITE" id="PS51750">
    <property type="entry name" value="BRO_N"/>
    <property type="match status" value="1"/>
</dbReference>
<dbReference type="InterPro" id="IPR005039">
    <property type="entry name" value="Ant_C"/>
</dbReference>
<dbReference type="RefSeq" id="WP_281462693.1">
    <property type="nucleotide sequence ID" value="NZ_JASBAN010000001.1"/>
</dbReference>
<dbReference type="InterPro" id="IPR003497">
    <property type="entry name" value="BRO_N_domain"/>
</dbReference>
<name>A0ABT6QA12_9PROT</name>
<evidence type="ECO:0000313" key="2">
    <source>
        <dbReference type="EMBL" id="MDI2113073.1"/>
    </source>
</evidence>
<dbReference type="Proteomes" id="UP001431775">
    <property type="component" value="Unassembled WGS sequence"/>
</dbReference>
<sequence length="257" mass="28589">MNNQNISNLNSIIPFTFENTSVRVVNRDGEAWFVGADVAKALGYANAQKAIQTHCKAAENCKSPVLGDLGIEALSPRGLILIPERDVYRLVMRSKLPSAEQFEEKVVGEILPSIRKTGGYMATIPDETPEQTLSRALLLAKNTMDRQTQEIAQLKPKADGYDLIATSDGSMCITNAAKYLQIKPKALFDYLKMNGWIYRRAGGKNWIAYQDKLQQVVLEHKVSQLFTNDGESRIREQVLVTPKGIAKLAQIFSTEKA</sequence>
<dbReference type="EMBL" id="JASBAN010000001">
    <property type="protein sequence ID" value="MDI2113073.1"/>
    <property type="molecule type" value="Genomic_DNA"/>
</dbReference>
<feature type="domain" description="Bro-N" evidence="1">
    <location>
        <begin position="9"/>
        <end position="118"/>
    </location>
</feature>
<dbReference type="Pfam" id="PF02498">
    <property type="entry name" value="Bro-N"/>
    <property type="match status" value="1"/>
</dbReference>
<keyword evidence="3" id="KW-1185">Reference proteome</keyword>
<dbReference type="PANTHER" id="PTHR36180:SF2">
    <property type="entry name" value="BRO FAMILY PROTEIN"/>
    <property type="match status" value="1"/>
</dbReference>
<organism evidence="2 3">
    <name type="scientific">Commensalibacter nepenthis</name>
    <dbReference type="NCBI Taxonomy" id="3043872"/>
    <lineage>
        <taxon>Bacteria</taxon>
        <taxon>Pseudomonadati</taxon>
        <taxon>Pseudomonadota</taxon>
        <taxon>Alphaproteobacteria</taxon>
        <taxon>Acetobacterales</taxon>
        <taxon>Acetobacteraceae</taxon>
    </lineage>
</organism>
<reference evidence="2" key="1">
    <citation type="submission" date="2023-05" db="EMBL/GenBank/DDBJ databases">
        <title>Whole genome sequence of Commensalibacter sp.</title>
        <authorList>
            <person name="Charoenyingcharoen P."/>
            <person name="Yukphan P."/>
        </authorList>
    </citation>
    <scope>NUCLEOTIDE SEQUENCE</scope>
    <source>
        <strain evidence="2">TBRC 10068</strain>
    </source>
</reference>